<proteinExistence type="predicted"/>
<evidence type="ECO:0000313" key="2">
    <source>
        <dbReference type="Proteomes" id="UP000475862"/>
    </source>
</evidence>
<dbReference type="AlphaFoldDB" id="A0A6G0SZ90"/>
<keyword evidence="2" id="KW-1185">Reference proteome</keyword>
<evidence type="ECO:0000313" key="1">
    <source>
        <dbReference type="EMBL" id="KAE9523415.1"/>
    </source>
</evidence>
<reference evidence="1 2" key="1">
    <citation type="submission" date="2019-08" db="EMBL/GenBank/DDBJ databases">
        <title>The genome of the soybean aphid Biotype 1, its phylome, world population structure and adaptation to the North American continent.</title>
        <authorList>
            <person name="Giordano R."/>
            <person name="Donthu R.K."/>
            <person name="Hernandez A.G."/>
            <person name="Wright C.L."/>
            <person name="Zimin A.V."/>
        </authorList>
    </citation>
    <scope>NUCLEOTIDE SEQUENCE [LARGE SCALE GENOMIC DNA]</scope>
    <source>
        <tissue evidence="1">Whole aphids</tissue>
    </source>
</reference>
<dbReference type="EMBL" id="VYZN01000079">
    <property type="protein sequence ID" value="KAE9523415.1"/>
    <property type="molecule type" value="Genomic_DNA"/>
</dbReference>
<name>A0A6G0SZ90_APHGL</name>
<protein>
    <submittedName>
        <fullName evidence="1">Uncharacterized protein</fullName>
    </submittedName>
</protein>
<dbReference type="Proteomes" id="UP000475862">
    <property type="component" value="Unassembled WGS sequence"/>
</dbReference>
<sequence>MDFIFVILFINKNTNTVVAAFGLTLEPDHLICIKIKQVGTALLYIRGGVDLGLGITYEELCIKFSSILIGPKKLYRHFKKKISEKLKISVLKKTQNILKIKSCKENANLNNWINRYRYAISYLKKNLWKTWCCVFNPYLKHKTFYDFSTSKLLTNFRVFDRFLFLVIQNFFADTSKKNSHKNRKFQWSINSSKKIFELLPYKKIDSVENWFCVKIPVFPSFFFCFSRFF</sequence>
<accession>A0A6G0SZ90</accession>
<comment type="caution">
    <text evidence="1">The sequence shown here is derived from an EMBL/GenBank/DDBJ whole genome shotgun (WGS) entry which is preliminary data.</text>
</comment>
<gene>
    <name evidence="1" type="ORF">AGLY_015967</name>
</gene>
<organism evidence="1 2">
    <name type="scientific">Aphis glycines</name>
    <name type="common">Soybean aphid</name>
    <dbReference type="NCBI Taxonomy" id="307491"/>
    <lineage>
        <taxon>Eukaryota</taxon>
        <taxon>Metazoa</taxon>
        <taxon>Ecdysozoa</taxon>
        <taxon>Arthropoda</taxon>
        <taxon>Hexapoda</taxon>
        <taxon>Insecta</taxon>
        <taxon>Pterygota</taxon>
        <taxon>Neoptera</taxon>
        <taxon>Paraneoptera</taxon>
        <taxon>Hemiptera</taxon>
        <taxon>Sternorrhyncha</taxon>
        <taxon>Aphidomorpha</taxon>
        <taxon>Aphidoidea</taxon>
        <taxon>Aphididae</taxon>
        <taxon>Aphidini</taxon>
        <taxon>Aphis</taxon>
        <taxon>Aphis</taxon>
    </lineage>
</organism>